<proteinExistence type="predicted"/>
<sequence length="231" mass="25711">MIDAREAAAYNKKVLEAGTDQQRWNQFRLYSDSKDPNRLKVPMILAIGLEMKLDPKKGDISIEKSGQKQVFKIDDAVGSGANTCPKYSVRILDALSTYAMIEKSCSISEYVPGKYHMGVDYYLYDMQTATLRSVWEGSSTEKVSPFPRPKPAPQVKKISNGYQLDWSATDPSNKQDGKINIHTKYVREKDHQTGKTELVCTDLTAAKGEEHGGACEGGILPLILNQMAQTQ</sequence>
<keyword evidence="2" id="KW-1185">Reference proteome</keyword>
<dbReference type="Proteomes" id="UP000074914">
    <property type="component" value="Chromosome"/>
</dbReference>
<organism evidence="1 2">
    <name type="scientific">Collimonas pratensis</name>
    <dbReference type="NCBI Taxonomy" id="279113"/>
    <lineage>
        <taxon>Bacteria</taxon>
        <taxon>Pseudomonadati</taxon>
        <taxon>Pseudomonadota</taxon>
        <taxon>Betaproteobacteria</taxon>
        <taxon>Burkholderiales</taxon>
        <taxon>Oxalobacteraceae</taxon>
        <taxon>Collimonas</taxon>
    </lineage>
</organism>
<protein>
    <recommendedName>
        <fullName evidence="3">Lipoprotein</fullName>
    </recommendedName>
</protein>
<name>A0ABN4MID9_9BURK</name>
<evidence type="ECO:0008006" key="3">
    <source>
        <dbReference type="Google" id="ProtNLM"/>
    </source>
</evidence>
<dbReference type="EMBL" id="CP013236">
    <property type="protein sequence ID" value="AMP17375.1"/>
    <property type="molecule type" value="Genomic_DNA"/>
</dbReference>
<evidence type="ECO:0000313" key="2">
    <source>
        <dbReference type="Proteomes" id="UP000074914"/>
    </source>
</evidence>
<gene>
    <name evidence="1" type="ORF">CPter291_5162</name>
</gene>
<reference evidence="1 2" key="1">
    <citation type="submission" date="2015-11" db="EMBL/GenBank/DDBJ databases">
        <title>Exploring the genomic traits of fungus-feeding bacterial genus Collimonas.</title>
        <authorList>
            <person name="Song C."/>
            <person name="Schmidt R."/>
            <person name="de Jager V."/>
            <person name="Krzyzanowska D."/>
            <person name="Jongedijk E."/>
            <person name="Cankar K."/>
            <person name="Beekwilder J."/>
            <person name="van Veen A."/>
            <person name="de Boer W."/>
            <person name="van Veen J.A."/>
            <person name="Garbeva P."/>
        </authorList>
    </citation>
    <scope>NUCLEOTIDE SEQUENCE [LARGE SCALE GENOMIC DNA]</scope>
    <source>
        <strain evidence="1 2">Ter291</strain>
    </source>
</reference>
<evidence type="ECO:0000313" key="1">
    <source>
        <dbReference type="EMBL" id="AMP17375.1"/>
    </source>
</evidence>
<accession>A0ABN4MID9</accession>